<sequence>MEDLKQIILNENQAIYFKKIVDLYIKTGEPVASKELVSFYKLKVSSATVRAIMAQFEKMGLLEKLHTSGGRIPSTLGLEYYTKYLVYNRKKFFHEKLEDLLAKRRIAVDATVDEAASIISEMAGFTVIATSNNATETLRSIQLTTLNEKQAIVVIVTSSGRVESKMFNIESKLIKLNDVKIAIRIFKERLIDTPLIYLAERVKSLAPILSEQVKNCEIIIQEFIKNVFVFKEEVTAKTFNKSAMILSENISREEISQVLNLIDSHSVWDAIENNIDEDNNLKLDLSRPNLSIISKKIDFENENNISEISVIGPKNLNVEKGLETFEIVEKILKKGKK</sequence>
<dbReference type="PANTHER" id="PTHR34824">
    <property type="entry name" value="HEAT-INDUCIBLE TRANSCRIPTION REPRESSOR HRCA"/>
    <property type="match status" value="1"/>
</dbReference>
<dbReference type="Gene3D" id="3.30.390.60">
    <property type="entry name" value="Heat-inducible transcription repressor hrca homolog, domain 3"/>
    <property type="match status" value="1"/>
</dbReference>
<dbReference type="Gene3D" id="3.30.450.40">
    <property type="match status" value="1"/>
</dbReference>
<proteinExistence type="inferred from homology"/>
<dbReference type="RefSeq" id="WP_121940630.1">
    <property type="nucleotide sequence ID" value="NZ_CP137846.1"/>
</dbReference>
<evidence type="ECO:0000256" key="3">
    <source>
        <dbReference type="ARBA" id="ARBA00023016"/>
    </source>
</evidence>
<dbReference type="HAMAP" id="MF_00081">
    <property type="entry name" value="HrcA"/>
    <property type="match status" value="1"/>
</dbReference>
<dbReference type="PIRSF" id="PIRSF005485">
    <property type="entry name" value="HrcA"/>
    <property type="match status" value="1"/>
</dbReference>
<organism evidence="7 8">
    <name type="scientific">Metamycoplasma subdolum</name>
    <dbReference type="NCBI Taxonomy" id="92407"/>
    <lineage>
        <taxon>Bacteria</taxon>
        <taxon>Bacillati</taxon>
        <taxon>Mycoplasmatota</taxon>
        <taxon>Mycoplasmoidales</taxon>
        <taxon>Metamycoplasmataceae</taxon>
        <taxon>Metamycoplasma</taxon>
    </lineage>
</organism>
<accession>A0A3M0A2P4</accession>
<evidence type="ECO:0000259" key="6">
    <source>
        <dbReference type="Pfam" id="PF01628"/>
    </source>
</evidence>
<dbReference type="EMBL" id="REFI01000005">
    <property type="protein sequence ID" value="RMA79090.1"/>
    <property type="molecule type" value="Genomic_DNA"/>
</dbReference>
<dbReference type="InterPro" id="IPR029016">
    <property type="entry name" value="GAF-like_dom_sf"/>
</dbReference>
<keyword evidence="3 5" id="KW-0346">Stress response</keyword>
<evidence type="ECO:0000256" key="1">
    <source>
        <dbReference type="ARBA" id="ARBA00022491"/>
    </source>
</evidence>
<dbReference type="GO" id="GO:0003677">
    <property type="term" value="F:DNA binding"/>
    <property type="evidence" value="ECO:0007669"/>
    <property type="project" value="InterPro"/>
</dbReference>
<dbReference type="AlphaFoldDB" id="A0A3M0A2P4"/>
<comment type="function">
    <text evidence="5">Negative regulator of class I heat shock genes (grpE-dnaK-dnaJ and groELS operons). Prevents heat-shock induction of these operons.</text>
</comment>
<evidence type="ECO:0000256" key="4">
    <source>
        <dbReference type="ARBA" id="ARBA00023163"/>
    </source>
</evidence>
<keyword evidence="8" id="KW-1185">Reference proteome</keyword>
<dbReference type="InterPro" id="IPR036388">
    <property type="entry name" value="WH-like_DNA-bd_sf"/>
</dbReference>
<dbReference type="PANTHER" id="PTHR34824:SF1">
    <property type="entry name" value="HEAT-INDUCIBLE TRANSCRIPTION REPRESSOR HRCA"/>
    <property type="match status" value="1"/>
</dbReference>
<keyword evidence="1 5" id="KW-0678">Repressor</keyword>
<dbReference type="OrthoDB" id="9783139at2"/>
<dbReference type="NCBIfam" id="TIGR00331">
    <property type="entry name" value="hrcA"/>
    <property type="match status" value="1"/>
</dbReference>
<dbReference type="InterPro" id="IPR023120">
    <property type="entry name" value="WHTH_transcript_rep_HrcA_IDD"/>
</dbReference>
<reference evidence="7 8" key="1">
    <citation type="submission" date="2018-10" db="EMBL/GenBank/DDBJ databases">
        <title>Genomic Encyclopedia of Archaeal and Bacterial Type Strains, Phase II (KMG-II): from individual species to whole genera.</title>
        <authorList>
            <person name="Goeker M."/>
        </authorList>
    </citation>
    <scope>NUCLEOTIDE SEQUENCE [LARGE SCALE GENOMIC DNA]</scope>
    <source>
        <strain evidence="7 8">ATCC 29870</strain>
    </source>
</reference>
<gene>
    <name evidence="5" type="primary">hrcA</name>
    <name evidence="7" type="ORF">JN00_0141</name>
</gene>
<comment type="caution">
    <text evidence="7">The sequence shown here is derived from an EMBL/GenBank/DDBJ whole genome shotgun (WGS) entry which is preliminary data.</text>
</comment>
<keyword evidence="4 5" id="KW-0804">Transcription</keyword>
<dbReference type="GO" id="GO:0045892">
    <property type="term" value="P:negative regulation of DNA-templated transcription"/>
    <property type="evidence" value="ECO:0007669"/>
    <property type="project" value="UniProtKB-UniRule"/>
</dbReference>
<dbReference type="InterPro" id="IPR021153">
    <property type="entry name" value="HrcA_C"/>
</dbReference>
<dbReference type="SUPFAM" id="SSF55781">
    <property type="entry name" value="GAF domain-like"/>
    <property type="match status" value="1"/>
</dbReference>
<comment type="similarity">
    <text evidence="5">Belongs to the HrcA family.</text>
</comment>
<keyword evidence="2 5" id="KW-0805">Transcription regulation</keyword>
<dbReference type="InterPro" id="IPR036390">
    <property type="entry name" value="WH_DNA-bd_sf"/>
</dbReference>
<name>A0A3M0A2P4_9BACT</name>
<evidence type="ECO:0000313" key="8">
    <source>
        <dbReference type="Proteomes" id="UP000267246"/>
    </source>
</evidence>
<evidence type="ECO:0000256" key="2">
    <source>
        <dbReference type="ARBA" id="ARBA00023015"/>
    </source>
</evidence>
<dbReference type="Proteomes" id="UP000267246">
    <property type="component" value="Unassembled WGS sequence"/>
</dbReference>
<dbReference type="Gene3D" id="1.10.10.10">
    <property type="entry name" value="Winged helix-like DNA-binding domain superfamily/Winged helix DNA-binding domain"/>
    <property type="match status" value="1"/>
</dbReference>
<protein>
    <recommendedName>
        <fullName evidence="5">Heat-inducible transcription repressor HrcA</fullName>
    </recommendedName>
</protein>
<dbReference type="InterPro" id="IPR002571">
    <property type="entry name" value="HrcA"/>
</dbReference>
<feature type="domain" description="Heat-inducible transcription repressor HrcA C-terminal" evidence="6">
    <location>
        <begin position="109"/>
        <end position="317"/>
    </location>
</feature>
<dbReference type="SUPFAM" id="SSF46785">
    <property type="entry name" value="Winged helix' DNA-binding domain"/>
    <property type="match status" value="1"/>
</dbReference>
<evidence type="ECO:0000256" key="5">
    <source>
        <dbReference type="HAMAP-Rule" id="MF_00081"/>
    </source>
</evidence>
<dbReference type="Pfam" id="PF01628">
    <property type="entry name" value="HrcA"/>
    <property type="match status" value="1"/>
</dbReference>
<evidence type="ECO:0000313" key="7">
    <source>
        <dbReference type="EMBL" id="RMA79090.1"/>
    </source>
</evidence>